<sequence length="49" mass="5381">MLTPQHATKLLHISLLAPQASTYFSLLVQSSTASHMLKYGRSIPLLPAF</sequence>
<proteinExistence type="predicted"/>
<comment type="caution">
    <text evidence="1">The sequence shown here is derived from an EMBL/GenBank/DDBJ whole genome shotgun (WGS) entry which is preliminary data.</text>
</comment>
<evidence type="ECO:0000313" key="1">
    <source>
        <dbReference type="EMBL" id="KGB22630.1"/>
    </source>
</evidence>
<dbReference type="STRING" id="104102.AtDm6_2211"/>
<keyword evidence="2" id="KW-1185">Reference proteome</keyword>
<dbReference type="EMBL" id="JOKM01000075">
    <property type="protein sequence ID" value="KGB22630.1"/>
    <property type="molecule type" value="Genomic_DNA"/>
</dbReference>
<name>A0A094YKR1_9PROT</name>
<accession>A0A094YKR1</accession>
<protein>
    <submittedName>
        <fullName evidence="1">Uncharacterized protein</fullName>
    </submittedName>
</protein>
<dbReference type="Proteomes" id="UP000029448">
    <property type="component" value="Unassembled WGS sequence"/>
</dbReference>
<gene>
    <name evidence="1" type="ORF">AtDm6_2211</name>
</gene>
<reference evidence="1 2" key="1">
    <citation type="submission" date="2014-06" db="EMBL/GenBank/DDBJ databases">
        <title>Functional and comparative genomic analyses of the Drosophila gut microbiota identify candidate symbiosis factors.</title>
        <authorList>
            <person name="Newell P.D."/>
            <person name="Chaston J.M."/>
            <person name="Douglas A.E."/>
        </authorList>
    </citation>
    <scope>NUCLEOTIDE SEQUENCE [LARGE SCALE GENOMIC DNA]</scope>
    <source>
        <strain evidence="1 2">DmCS_006</strain>
    </source>
</reference>
<evidence type="ECO:0000313" key="2">
    <source>
        <dbReference type="Proteomes" id="UP000029448"/>
    </source>
</evidence>
<dbReference type="AlphaFoldDB" id="A0A094YKR1"/>
<organism evidence="1 2">
    <name type="scientific">Acetobacter tropicalis</name>
    <dbReference type="NCBI Taxonomy" id="104102"/>
    <lineage>
        <taxon>Bacteria</taxon>
        <taxon>Pseudomonadati</taxon>
        <taxon>Pseudomonadota</taxon>
        <taxon>Alphaproteobacteria</taxon>
        <taxon>Acetobacterales</taxon>
        <taxon>Acetobacteraceae</taxon>
        <taxon>Acetobacter</taxon>
    </lineage>
</organism>